<gene>
    <name evidence="2" type="ORF">HELGO_WM17061</name>
</gene>
<reference evidence="2" key="1">
    <citation type="submission" date="2020-01" db="EMBL/GenBank/DDBJ databases">
        <authorList>
            <person name="Meier V. D."/>
            <person name="Meier V D."/>
        </authorList>
    </citation>
    <scope>NUCLEOTIDE SEQUENCE</scope>
    <source>
        <strain evidence="2">HLG_WM_MAG_10</strain>
    </source>
</reference>
<dbReference type="InterPro" id="IPR029068">
    <property type="entry name" value="Glyas_Bleomycin-R_OHBP_Dase"/>
</dbReference>
<protein>
    <recommendedName>
        <fullName evidence="1">VOC domain-containing protein</fullName>
    </recommendedName>
</protein>
<dbReference type="AlphaFoldDB" id="A0A6S6TKE3"/>
<name>A0A6S6TKE3_9BACT</name>
<dbReference type="InterPro" id="IPR004360">
    <property type="entry name" value="Glyas_Fos-R_dOase_dom"/>
</dbReference>
<dbReference type="SUPFAM" id="SSF54593">
    <property type="entry name" value="Glyoxalase/Bleomycin resistance protein/Dihydroxybiphenyl dioxygenase"/>
    <property type="match status" value="1"/>
</dbReference>
<dbReference type="Pfam" id="PF00903">
    <property type="entry name" value="Glyoxalase"/>
    <property type="match status" value="1"/>
</dbReference>
<evidence type="ECO:0000259" key="1">
    <source>
        <dbReference type="PROSITE" id="PS51819"/>
    </source>
</evidence>
<dbReference type="Gene3D" id="3.10.180.10">
    <property type="entry name" value="2,3-Dihydroxybiphenyl 1,2-Dioxygenase, domain 1"/>
    <property type="match status" value="1"/>
</dbReference>
<sequence>MNFKLDHIGIQTNNFENTVKWYEDFFGCEQMWYKKKEDLPEAIQRRMPLAYQLVELQKNDLKFHVFDLENPEYSTQPKNALCMEHFCVEVDTFEELKELREHWISLFESGNYTFQRTSLPTEIIPSSHGMQGFYAHDPNGIELEVFYLPKQA</sequence>
<dbReference type="InterPro" id="IPR037523">
    <property type="entry name" value="VOC_core"/>
</dbReference>
<dbReference type="CDD" id="cd06587">
    <property type="entry name" value="VOC"/>
    <property type="match status" value="1"/>
</dbReference>
<accession>A0A6S6TKE3</accession>
<evidence type="ECO:0000313" key="2">
    <source>
        <dbReference type="EMBL" id="CAA6816990.1"/>
    </source>
</evidence>
<dbReference type="EMBL" id="CACVAQ010000243">
    <property type="protein sequence ID" value="CAA6816990.1"/>
    <property type="molecule type" value="Genomic_DNA"/>
</dbReference>
<dbReference type="PROSITE" id="PS51819">
    <property type="entry name" value="VOC"/>
    <property type="match status" value="1"/>
</dbReference>
<proteinExistence type="predicted"/>
<feature type="domain" description="VOC" evidence="1">
    <location>
        <begin position="4"/>
        <end position="148"/>
    </location>
</feature>
<organism evidence="2">
    <name type="scientific">uncultured Aureispira sp</name>
    <dbReference type="NCBI Taxonomy" id="1331704"/>
    <lineage>
        <taxon>Bacteria</taxon>
        <taxon>Pseudomonadati</taxon>
        <taxon>Bacteroidota</taxon>
        <taxon>Saprospiria</taxon>
        <taxon>Saprospirales</taxon>
        <taxon>Saprospiraceae</taxon>
        <taxon>Aureispira</taxon>
        <taxon>environmental samples</taxon>
    </lineage>
</organism>